<dbReference type="NCBIfam" id="TIGR02022">
    <property type="entry name" value="hutF"/>
    <property type="match status" value="1"/>
</dbReference>
<dbReference type="Gene3D" id="2.30.40.10">
    <property type="entry name" value="Urease, subunit C, domain 1"/>
    <property type="match status" value="1"/>
</dbReference>
<comment type="caution">
    <text evidence="6">The sequence shown here is derived from an EMBL/GenBank/DDBJ whole genome shotgun (WGS) entry which is preliminary data.</text>
</comment>
<evidence type="ECO:0000259" key="5">
    <source>
        <dbReference type="Pfam" id="PF01979"/>
    </source>
</evidence>
<dbReference type="InterPro" id="IPR010252">
    <property type="entry name" value="HutF"/>
</dbReference>
<keyword evidence="3 6" id="KW-0378">Hydrolase</keyword>
<organism evidence="6 7">
    <name type="scientific">Vibrio viridaestus</name>
    <dbReference type="NCBI Taxonomy" id="2487322"/>
    <lineage>
        <taxon>Bacteria</taxon>
        <taxon>Pseudomonadati</taxon>
        <taxon>Pseudomonadota</taxon>
        <taxon>Gammaproteobacteria</taxon>
        <taxon>Vibrionales</taxon>
        <taxon>Vibrionaceae</taxon>
        <taxon>Vibrio</taxon>
    </lineage>
</organism>
<dbReference type="NCBIfam" id="NF006682">
    <property type="entry name" value="PRK09229.1-3"/>
    <property type="match status" value="1"/>
</dbReference>
<dbReference type="InterPro" id="IPR006680">
    <property type="entry name" value="Amidohydro-rel"/>
</dbReference>
<sequence length="451" mass="50701">MKRFFMHNAFIQDRWQKDVIIDLDEQGVIRQVSANNTFDVNATEIKGLVLPSMSNLHSHAFQRAMAGLAEVAGDPQDSFWTWREQMYHLVERLSPEQVKTIASYLYIDMLKGGYTQVAEFNYLHHDQSGTAYESDDMSVALRDAALQAGIGQTLLPVLYTYSGFGDLPAQPLQKRFIQTTDQYIAQCQALCKSEQGLLTTGICFHSLRAVNIDQIKQVLARLSDNAPVHIHISEQMKEVNDCLSWSGKRPVEYLYDNISVDKRWCLIHATHLNDSEVSRIADSGAIAGICTTTEANLGDGIFPATDFIQQGGLWGVGSDSHVSLNAMEELRWLEYGQRLVQQKRNRMVTDSQKSVGELLWIQAAKGGAQACGVDLGCLDVGYRADWLELKSDEWLTNLPSEQWINRWLFGGDKTQIESVYVAGKRVIHQGSHQAEKRIKEEFAAVMAQLSH</sequence>
<dbReference type="RefSeq" id="WP_124936775.1">
    <property type="nucleotide sequence ID" value="NZ_RJVQ01000003.1"/>
</dbReference>
<evidence type="ECO:0000256" key="2">
    <source>
        <dbReference type="ARBA" id="ARBA00022723"/>
    </source>
</evidence>
<evidence type="ECO:0000256" key="4">
    <source>
        <dbReference type="ARBA" id="ARBA00022833"/>
    </source>
</evidence>
<comment type="cofactor">
    <cofactor evidence="1">
        <name>Zn(2+)</name>
        <dbReference type="ChEBI" id="CHEBI:29105"/>
    </cofactor>
</comment>
<dbReference type="NCBIfam" id="NF006684">
    <property type="entry name" value="PRK09229.1-5"/>
    <property type="match status" value="1"/>
</dbReference>
<dbReference type="PANTHER" id="PTHR11271:SF48">
    <property type="entry name" value="AMIDOHYDROLASE-RELATED DOMAIN-CONTAINING PROTEIN"/>
    <property type="match status" value="1"/>
</dbReference>
<name>A0A3N9TGK9_9VIBR</name>
<dbReference type="EC" id="3.5.3.13" evidence="6"/>
<dbReference type="GO" id="GO:0050416">
    <property type="term" value="F:formimidoylglutamate deiminase activity"/>
    <property type="evidence" value="ECO:0007669"/>
    <property type="project" value="UniProtKB-EC"/>
</dbReference>
<evidence type="ECO:0000256" key="1">
    <source>
        <dbReference type="ARBA" id="ARBA00001947"/>
    </source>
</evidence>
<keyword evidence="7" id="KW-1185">Reference proteome</keyword>
<dbReference type="InterPro" id="IPR051607">
    <property type="entry name" value="Metallo-dep_hydrolases"/>
</dbReference>
<accession>A0A3N9TGK9</accession>
<dbReference type="AlphaFoldDB" id="A0A3N9TGK9"/>
<dbReference type="Pfam" id="PF01979">
    <property type="entry name" value="Amidohydro_1"/>
    <property type="match status" value="1"/>
</dbReference>
<dbReference type="NCBIfam" id="NF006681">
    <property type="entry name" value="PRK09229.1-2"/>
    <property type="match status" value="1"/>
</dbReference>
<dbReference type="SUPFAM" id="SSF51556">
    <property type="entry name" value="Metallo-dependent hydrolases"/>
    <property type="match status" value="1"/>
</dbReference>
<feature type="domain" description="Amidohydrolase-related" evidence="5">
    <location>
        <begin position="48"/>
        <end position="426"/>
    </location>
</feature>
<dbReference type="InterPro" id="IPR011059">
    <property type="entry name" value="Metal-dep_hydrolase_composite"/>
</dbReference>
<dbReference type="OrthoDB" id="9796020at2"/>
<dbReference type="SUPFAM" id="SSF51338">
    <property type="entry name" value="Composite domain of metallo-dependent hydrolases"/>
    <property type="match status" value="1"/>
</dbReference>
<gene>
    <name evidence="6" type="ORF">EES38_08635</name>
</gene>
<keyword evidence="4" id="KW-0862">Zinc</keyword>
<protein>
    <submittedName>
        <fullName evidence="6">Formimidoylglutamate deiminase</fullName>
        <ecNumber evidence="6">3.5.3.13</ecNumber>
    </submittedName>
</protein>
<dbReference type="Gene3D" id="3.20.20.140">
    <property type="entry name" value="Metal-dependent hydrolases"/>
    <property type="match status" value="1"/>
</dbReference>
<evidence type="ECO:0000256" key="3">
    <source>
        <dbReference type="ARBA" id="ARBA00022801"/>
    </source>
</evidence>
<proteinExistence type="predicted"/>
<evidence type="ECO:0000313" key="7">
    <source>
        <dbReference type="Proteomes" id="UP000281112"/>
    </source>
</evidence>
<keyword evidence="2" id="KW-0479">Metal-binding</keyword>
<dbReference type="Proteomes" id="UP000281112">
    <property type="component" value="Unassembled WGS sequence"/>
</dbReference>
<dbReference type="GO" id="GO:0005829">
    <property type="term" value="C:cytosol"/>
    <property type="evidence" value="ECO:0007669"/>
    <property type="project" value="TreeGrafter"/>
</dbReference>
<evidence type="ECO:0000313" key="6">
    <source>
        <dbReference type="EMBL" id="RQW63309.1"/>
    </source>
</evidence>
<dbReference type="InterPro" id="IPR032466">
    <property type="entry name" value="Metal_Hydrolase"/>
</dbReference>
<dbReference type="EMBL" id="RJVQ01000003">
    <property type="protein sequence ID" value="RQW63309.1"/>
    <property type="molecule type" value="Genomic_DNA"/>
</dbReference>
<dbReference type="PANTHER" id="PTHR11271">
    <property type="entry name" value="GUANINE DEAMINASE"/>
    <property type="match status" value="1"/>
</dbReference>
<reference evidence="6 7" key="1">
    <citation type="submission" date="2018-11" db="EMBL/GenBank/DDBJ databases">
        <title>Vibrio LJC006 sp. nov., isolated from seawater during the bloom of the enteromorpha.</title>
        <authorList>
            <person name="Liang J."/>
        </authorList>
    </citation>
    <scope>NUCLEOTIDE SEQUENCE [LARGE SCALE GENOMIC DNA]</scope>
    <source>
        <strain evidence="6 7">LJC006</strain>
    </source>
</reference>
<dbReference type="GO" id="GO:0019239">
    <property type="term" value="F:deaminase activity"/>
    <property type="evidence" value="ECO:0007669"/>
    <property type="project" value="TreeGrafter"/>
</dbReference>
<dbReference type="GO" id="GO:0046872">
    <property type="term" value="F:metal ion binding"/>
    <property type="evidence" value="ECO:0007669"/>
    <property type="project" value="UniProtKB-KW"/>
</dbReference>